<evidence type="ECO:0000256" key="2">
    <source>
        <dbReference type="SAM" id="MobiDB-lite"/>
    </source>
</evidence>
<evidence type="ECO:0000256" key="1">
    <source>
        <dbReference type="SAM" id="Coils"/>
    </source>
</evidence>
<name>A0ABQ5B3G7_9ASTR</name>
<reference evidence="3" key="1">
    <citation type="journal article" date="2022" name="Int. J. Mol. Sci.">
        <title>Draft Genome of Tanacetum Coccineum: Genomic Comparison of Closely Related Tanacetum-Family Plants.</title>
        <authorList>
            <person name="Yamashiro T."/>
            <person name="Shiraishi A."/>
            <person name="Nakayama K."/>
            <person name="Satake H."/>
        </authorList>
    </citation>
    <scope>NUCLEOTIDE SEQUENCE</scope>
</reference>
<proteinExistence type="predicted"/>
<organism evidence="3 4">
    <name type="scientific">Tanacetum coccineum</name>
    <dbReference type="NCBI Taxonomy" id="301880"/>
    <lineage>
        <taxon>Eukaryota</taxon>
        <taxon>Viridiplantae</taxon>
        <taxon>Streptophyta</taxon>
        <taxon>Embryophyta</taxon>
        <taxon>Tracheophyta</taxon>
        <taxon>Spermatophyta</taxon>
        <taxon>Magnoliopsida</taxon>
        <taxon>eudicotyledons</taxon>
        <taxon>Gunneridae</taxon>
        <taxon>Pentapetalae</taxon>
        <taxon>asterids</taxon>
        <taxon>campanulids</taxon>
        <taxon>Asterales</taxon>
        <taxon>Asteraceae</taxon>
        <taxon>Asteroideae</taxon>
        <taxon>Anthemideae</taxon>
        <taxon>Anthemidinae</taxon>
        <taxon>Tanacetum</taxon>
    </lineage>
</organism>
<comment type="caution">
    <text evidence="3">The sequence shown here is derived from an EMBL/GenBank/DDBJ whole genome shotgun (WGS) entry which is preliminary data.</text>
</comment>
<sequence>MPLRNVFTAEKILGTAKLSYFCGAAVTTSIVAVSTVSPTRNTGVPTTDEITMPETMVYIWKSAVKDKGKGKMDKSETVHTKTKLQQEQERPGFEAAVRLQAELEEEERQRIAMVHEAASSFNVEEWEDIQARVQADEELVQRLQAEEKEKYTKADQERMLAELINQRKRYFAAQRAEEKELDVLDEIRMLKVWKSVQYGVPKELDTAYWGFLKARIRRIFLDGYGALVFRIVIFKISSFKLQNARLLLSFANYSITTTILKYKRLITPAPQDKWSQDKHIELVNIIGNPRARMLTRAMAKELSETLAHVMIFVYGSAFEEKKNLMKTPMVPPNNLGPDLNGKAANETPYRANPKESHLIAIKRIFIYLKGTPSLGLWYPKCSGFNLRGYLDSDYAGCNMDRKST</sequence>
<gene>
    <name evidence="3" type="ORF">Tco_0843623</name>
</gene>
<accession>A0ABQ5B3G7</accession>
<dbReference type="PANTHER" id="PTHR11439">
    <property type="entry name" value="GAG-POL-RELATED RETROTRANSPOSON"/>
    <property type="match status" value="1"/>
</dbReference>
<protein>
    <submittedName>
        <fullName evidence="3">Uncharacterized protein</fullName>
    </submittedName>
</protein>
<reference evidence="3" key="2">
    <citation type="submission" date="2022-01" db="EMBL/GenBank/DDBJ databases">
        <authorList>
            <person name="Yamashiro T."/>
            <person name="Shiraishi A."/>
            <person name="Satake H."/>
            <person name="Nakayama K."/>
        </authorList>
    </citation>
    <scope>NUCLEOTIDE SEQUENCE</scope>
</reference>
<feature type="coiled-coil region" evidence="1">
    <location>
        <begin position="96"/>
        <end position="146"/>
    </location>
</feature>
<dbReference type="Proteomes" id="UP001151760">
    <property type="component" value="Unassembled WGS sequence"/>
</dbReference>
<keyword evidence="4" id="KW-1185">Reference proteome</keyword>
<dbReference type="PANTHER" id="PTHR11439:SF495">
    <property type="entry name" value="REVERSE TRANSCRIPTASE, RNA-DEPENDENT DNA POLYMERASE-RELATED"/>
    <property type="match status" value="1"/>
</dbReference>
<evidence type="ECO:0000313" key="3">
    <source>
        <dbReference type="EMBL" id="GJT09161.1"/>
    </source>
</evidence>
<dbReference type="EMBL" id="BQNB010012887">
    <property type="protein sequence ID" value="GJT09161.1"/>
    <property type="molecule type" value="Genomic_DNA"/>
</dbReference>
<keyword evidence="1" id="KW-0175">Coiled coil</keyword>
<feature type="region of interest" description="Disordered" evidence="2">
    <location>
        <begin position="70"/>
        <end position="90"/>
    </location>
</feature>
<evidence type="ECO:0000313" key="4">
    <source>
        <dbReference type="Proteomes" id="UP001151760"/>
    </source>
</evidence>